<sequence>FFFVQVDAGSLLSWVGAAFSWVGEWALLFFGWILTSFSYHSCKSSGNLGASLDLQQL</sequence>
<evidence type="ECO:0000313" key="2">
    <source>
        <dbReference type="Proteomes" id="UP000789920"/>
    </source>
</evidence>
<evidence type="ECO:0000313" key="1">
    <source>
        <dbReference type="EMBL" id="CAG8744095.1"/>
    </source>
</evidence>
<feature type="non-terminal residue" evidence="1">
    <location>
        <position position="57"/>
    </location>
</feature>
<keyword evidence="2" id="KW-1185">Reference proteome</keyword>
<comment type="caution">
    <text evidence="1">The sequence shown here is derived from an EMBL/GenBank/DDBJ whole genome shotgun (WGS) entry which is preliminary data.</text>
</comment>
<name>A0ACA9QCI3_9GLOM</name>
<gene>
    <name evidence="1" type="ORF">RPERSI_LOCUS13465</name>
</gene>
<proteinExistence type="predicted"/>
<reference evidence="1" key="1">
    <citation type="submission" date="2021-06" db="EMBL/GenBank/DDBJ databases">
        <authorList>
            <person name="Kallberg Y."/>
            <person name="Tangrot J."/>
            <person name="Rosling A."/>
        </authorList>
    </citation>
    <scope>NUCLEOTIDE SEQUENCE</scope>
    <source>
        <strain evidence="1">MA461A</strain>
    </source>
</reference>
<protein>
    <submittedName>
        <fullName evidence="1">34156_t:CDS:1</fullName>
    </submittedName>
</protein>
<accession>A0ACA9QCI3</accession>
<dbReference type="EMBL" id="CAJVQC010029931">
    <property type="protein sequence ID" value="CAG8744095.1"/>
    <property type="molecule type" value="Genomic_DNA"/>
</dbReference>
<organism evidence="1 2">
    <name type="scientific">Racocetra persica</name>
    <dbReference type="NCBI Taxonomy" id="160502"/>
    <lineage>
        <taxon>Eukaryota</taxon>
        <taxon>Fungi</taxon>
        <taxon>Fungi incertae sedis</taxon>
        <taxon>Mucoromycota</taxon>
        <taxon>Glomeromycotina</taxon>
        <taxon>Glomeromycetes</taxon>
        <taxon>Diversisporales</taxon>
        <taxon>Gigasporaceae</taxon>
        <taxon>Racocetra</taxon>
    </lineage>
</organism>
<dbReference type="Proteomes" id="UP000789920">
    <property type="component" value="Unassembled WGS sequence"/>
</dbReference>
<feature type="non-terminal residue" evidence="1">
    <location>
        <position position="1"/>
    </location>
</feature>